<accession>A0A0V1E3P8</accession>
<reference evidence="2 3" key="1">
    <citation type="submission" date="2015-01" db="EMBL/GenBank/DDBJ databases">
        <title>Evolution of Trichinella species and genotypes.</title>
        <authorList>
            <person name="Korhonen P.K."/>
            <person name="Edoardo P."/>
            <person name="Giuseppe L.R."/>
            <person name="Gasser R.B."/>
        </authorList>
    </citation>
    <scope>NUCLEOTIDE SEQUENCE [LARGE SCALE GENOMIC DNA]</scope>
    <source>
        <strain evidence="2">ISS13</strain>
    </source>
</reference>
<proteinExistence type="predicted"/>
<organism evidence="2 3">
    <name type="scientific">Trichinella pseudospiralis</name>
    <name type="common">Parasitic roundworm</name>
    <dbReference type="NCBI Taxonomy" id="6337"/>
    <lineage>
        <taxon>Eukaryota</taxon>
        <taxon>Metazoa</taxon>
        <taxon>Ecdysozoa</taxon>
        <taxon>Nematoda</taxon>
        <taxon>Enoplea</taxon>
        <taxon>Dorylaimia</taxon>
        <taxon>Trichinellida</taxon>
        <taxon>Trichinellidae</taxon>
        <taxon>Trichinella</taxon>
    </lineage>
</organism>
<name>A0A0V1E3P8_TRIPS</name>
<dbReference type="EMBL" id="JYDR01000129">
    <property type="protein sequence ID" value="KRY67763.1"/>
    <property type="molecule type" value="Genomic_DNA"/>
</dbReference>
<evidence type="ECO:0000313" key="2">
    <source>
        <dbReference type="EMBL" id="KRY67763.1"/>
    </source>
</evidence>
<dbReference type="AlphaFoldDB" id="A0A0V1E3P8"/>
<feature type="compositionally biased region" description="Polar residues" evidence="1">
    <location>
        <begin position="49"/>
        <end position="63"/>
    </location>
</feature>
<dbReference type="Proteomes" id="UP000054632">
    <property type="component" value="Unassembled WGS sequence"/>
</dbReference>
<evidence type="ECO:0000313" key="3">
    <source>
        <dbReference type="Proteomes" id="UP000054632"/>
    </source>
</evidence>
<protein>
    <submittedName>
        <fullName evidence="2">Uncharacterized protein</fullName>
    </submittedName>
</protein>
<feature type="region of interest" description="Disordered" evidence="1">
    <location>
        <begin position="49"/>
        <end position="71"/>
    </location>
</feature>
<comment type="caution">
    <text evidence="2">The sequence shown here is derived from an EMBL/GenBank/DDBJ whole genome shotgun (WGS) entry which is preliminary data.</text>
</comment>
<sequence length="100" mass="11536">MSRNEDILDVLKNTEWRNLIKKIKEYEAARKETANLNYPSNLSNLNDNQAAISRANRSIQPEQQGEDDTNSTIQNNQIYFVLQTILKLRIQVLSLNSLDS</sequence>
<gene>
    <name evidence="2" type="ORF">T4A_5233</name>
</gene>
<evidence type="ECO:0000256" key="1">
    <source>
        <dbReference type="SAM" id="MobiDB-lite"/>
    </source>
</evidence>